<reference evidence="1" key="3">
    <citation type="journal article" date="2017" name="Nature">
        <title>Genome sequence of the progenitor of the wheat D genome Aegilops tauschii.</title>
        <authorList>
            <person name="Luo M.C."/>
            <person name="Gu Y.Q."/>
            <person name="Puiu D."/>
            <person name="Wang H."/>
            <person name="Twardziok S.O."/>
            <person name="Deal K.R."/>
            <person name="Huo N."/>
            <person name="Zhu T."/>
            <person name="Wang L."/>
            <person name="Wang Y."/>
            <person name="McGuire P.E."/>
            <person name="Liu S."/>
            <person name="Long H."/>
            <person name="Ramasamy R.K."/>
            <person name="Rodriguez J.C."/>
            <person name="Van S.L."/>
            <person name="Yuan L."/>
            <person name="Wang Z."/>
            <person name="Xia Z."/>
            <person name="Xiao L."/>
            <person name="Anderson O.D."/>
            <person name="Ouyang S."/>
            <person name="Liang Y."/>
            <person name="Zimin A.V."/>
            <person name="Pertea G."/>
            <person name="Qi P."/>
            <person name="Bennetzen J.L."/>
            <person name="Dai X."/>
            <person name="Dawson M.W."/>
            <person name="Muller H.G."/>
            <person name="Kugler K."/>
            <person name="Rivarola-Duarte L."/>
            <person name="Spannagl M."/>
            <person name="Mayer K.F.X."/>
            <person name="Lu F.H."/>
            <person name="Bevan M.W."/>
            <person name="Leroy P."/>
            <person name="Li P."/>
            <person name="You F.M."/>
            <person name="Sun Q."/>
            <person name="Liu Z."/>
            <person name="Lyons E."/>
            <person name="Wicker T."/>
            <person name="Salzberg S.L."/>
            <person name="Devos K.M."/>
            <person name="Dvorak J."/>
        </authorList>
    </citation>
    <scope>NUCLEOTIDE SEQUENCE [LARGE SCALE GENOMIC DNA]</scope>
    <source>
        <strain evidence="1">cv. AL8/78</strain>
    </source>
</reference>
<reference evidence="2" key="2">
    <citation type="journal article" date="2017" name="Nat. Plants">
        <title>The Aegilops tauschii genome reveals multiple impacts of transposons.</title>
        <authorList>
            <person name="Zhao G."/>
            <person name="Zou C."/>
            <person name="Li K."/>
            <person name="Wang K."/>
            <person name="Li T."/>
            <person name="Gao L."/>
            <person name="Zhang X."/>
            <person name="Wang H."/>
            <person name="Yang Z."/>
            <person name="Liu X."/>
            <person name="Jiang W."/>
            <person name="Mao L."/>
            <person name="Kong X."/>
            <person name="Jiao Y."/>
            <person name="Jia J."/>
        </authorList>
    </citation>
    <scope>NUCLEOTIDE SEQUENCE [LARGE SCALE GENOMIC DNA]</scope>
    <source>
        <strain evidence="2">cv. AL8/78</strain>
    </source>
</reference>
<reference evidence="1" key="5">
    <citation type="journal article" date="2021" name="G3 (Bethesda)">
        <title>Aegilops tauschii genome assembly Aet v5.0 features greater sequence contiguity and improved annotation.</title>
        <authorList>
            <person name="Wang L."/>
            <person name="Zhu T."/>
            <person name="Rodriguez J.C."/>
            <person name="Deal K.R."/>
            <person name="Dubcovsky J."/>
            <person name="McGuire P.E."/>
            <person name="Lux T."/>
            <person name="Spannagl M."/>
            <person name="Mayer K.F.X."/>
            <person name="Baldrich P."/>
            <person name="Meyers B.C."/>
            <person name="Huo N."/>
            <person name="Gu Y.Q."/>
            <person name="Zhou H."/>
            <person name="Devos K.M."/>
            <person name="Bennetzen J.L."/>
            <person name="Unver T."/>
            <person name="Budak H."/>
            <person name="Gulick P.J."/>
            <person name="Galiba G."/>
            <person name="Kalapos B."/>
            <person name="Nelson D.R."/>
            <person name="Li P."/>
            <person name="You F.M."/>
            <person name="Luo M.C."/>
            <person name="Dvorak J."/>
        </authorList>
    </citation>
    <scope>NUCLEOTIDE SEQUENCE [LARGE SCALE GENOMIC DNA]</scope>
    <source>
        <strain evidence="1">cv. AL8/78</strain>
    </source>
</reference>
<keyword evidence="2" id="KW-1185">Reference proteome</keyword>
<protein>
    <submittedName>
        <fullName evidence="1">Uncharacterized protein</fullName>
    </submittedName>
</protein>
<reference evidence="2" key="1">
    <citation type="journal article" date="2014" name="Science">
        <title>Ancient hybridizations among the ancestral genomes of bread wheat.</title>
        <authorList>
            <consortium name="International Wheat Genome Sequencing Consortium,"/>
            <person name="Marcussen T."/>
            <person name="Sandve S.R."/>
            <person name="Heier L."/>
            <person name="Spannagl M."/>
            <person name="Pfeifer M."/>
            <person name="Jakobsen K.S."/>
            <person name="Wulff B.B."/>
            <person name="Steuernagel B."/>
            <person name="Mayer K.F."/>
            <person name="Olsen O.A."/>
        </authorList>
    </citation>
    <scope>NUCLEOTIDE SEQUENCE [LARGE SCALE GENOMIC DNA]</scope>
    <source>
        <strain evidence="2">cv. AL8/78</strain>
    </source>
</reference>
<organism evidence="1 2">
    <name type="scientific">Aegilops tauschii subsp. strangulata</name>
    <name type="common">Goatgrass</name>
    <dbReference type="NCBI Taxonomy" id="200361"/>
    <lineage>
        <taxon>Eukaryota</taxon>
        <taxon>Viridiplantae</taxon>
        <taxon>Streptophyta</taxon>
        <taxon>Embryophyta</taxon>
        <taxon>Tracheophyta</taxon>
        <taxon>Spermatophyta</taxon>
        <taxon>Magnoliopsida</taxon>
        <taxon>Liliopsida</taxon>
        <taxon>Poales</taxon>
        <taxon>Poaceae</taxon>
        <taxon>BOP clade</taxon>
        <taxon>Pooideae</taxon>
        <taxon>Triticodae</taxon>
        <taxon>Triticeae</taxon>
        <taxon>Triticinae</taxon>
        <taxon>Aegilops</taxon>
    </lineage>
</organism>
<dbReference type="AlphaFoldDB" id="A0A453DNW9"/>
<evidence type="ECO:0000313" key="2">
    <source>
        <dbReference type="Proteomes" id="UP000015105"/>
    </source>
</evidence>
<name>A0A453DNW9_AEGTS</name>
<dbReference type="Gramene" id="AET3Gv20018500.2">
    <property type="protein sequence ID" value="AET3Gv20018500.2"/>
    <property type="gene ID" value="AET3Gv20018500"/>
</dbReference>
<accession>A0A453DNW9</accession>
<evidence type="ECO:0000313" key="1">
    <source>
        <dbReference type="EnsemblPlants" id="AET3Gv20018500.2"/>
    </source>
</evidence>
<dbReference type="Proteomes" id="UP000015105">
    <property type="component" value="Chromosome 3D"/>
</dbReference>
<proteinExistence type="predicted"/>
<reference evidence="1" key="4">
    <citation type="submission" date="2019-03" db="UniProtKB">
        <authorList>
            <consortium name="EnsemblPlants"/>
        </authorList>
    </citation>
    <scope>IDENTIFICATION</scope>
</reference>
<sequence>MHHQSIPHQFISHQLIIHPYQSIHCALHQKQNRTEAEFDRGACLAMEFGSWWAVPVQGAGAGCGWYRLVVGVEAAAGPEPAVGRSRVAGAVAAIWEDR</sequence>
<dbReference type="EnsemblPlants" id="AET3Gv20018500.2">
    <property type="protein sequence ID" value="AET3Gv20018500.2"/>
    <property type="gene ID" value="AET3Gv20018500"/>
</dbReference>